<keyword evidence="2" id="KW-0812">Transmembrane</keyword>
<dbReference type="EMBL" id="BOOI01000082">
    <property type="protein sequence ID" value="GIH88527.1"/>
    <property type="molecule type" value="Genomic_DNA"/>
</dbReference>
<proteinExistence type="predicted"/>
<keyword evidence="2" id="KW-0472">Membrane</keyword>
<dbReference type="AlphaFoldDB" id="A0A8J3S9G1"/>
<protein>
    <submittedName>
        <fullName evidence="3">Uncharacterized protein</fullName>
    </submittedName>
</protein>
<evidence type="ECO:0000256" key="1">
    <source>
        <dbReference type="SAM" id="MobiDB-lite"/>
    </source>
</evidence>
<evidence type="ECO:0000313" key="4">
    <source>
        <dbReference type="Proteomes" id="UP000655044"/>
    </source>
</evidence>
<organism evidence="3 4">
    <name type="scientific">Planobispora rosea</name>
    <dbReference type="NCBI Taxonomy" id="35762"/>
    <lineage>
        <taxon>Bacteria</taxon>
        <taxon>Bacillati</taxon>
        <taxon>Actinomycetota</taxon>
        <taxon>Actinomycetes</taxon>
        <taxon>Streptosporangiales</taxon>
        <taxon>Streptosporangiaceae</taxon>
        <taxon>Planobispora</taxon>
    </lineage>
</organism>
<sequence length="373" mass="38311">MIKKAELPRDRNLNRIACSPAMLINLWCGASDEERWRHLKPGRAAAGEIKANFSDERATSCQPNVFVPRLSCAPSATAGAAVRIRSIFSAVILAGGSALFCQAAHATASDARQDTVVVTDIVDYLCTAVGTGETQAIKVRIELTMPTDAVAGEQMSIGWRGTYVNATGLKAPSTGLAAGSKLYAYAAISDLPRLTSATGVSELTTPDAGEAVPLPQTAVPLKTTSSNAGTATVRPAALNIGVRPNEPSIECEVRNVDALTTYSLTVAPADGQPTVPVPVTPTQTATATAGARPTRTVTATVTAQPVEPAATAVTEARAEQDGGTMRTPLGGAATGGGGAAGPDGRVLMSAGFLLTLAAVSGLLLRRRSVLRRP</sequence>
<feature type="region of interest" description="Disordered" evidence="1">
    <location>
        <begin position="310"/>
        <end position="337"/>
    </location>
</feature>
<feature type="transmembrane region" description="Helical" evidence="2">
    <location>
        <begin position="346"/>
        <end position="364"/>
    </location>
</feature>
<evidence type="ECO:0000313" key="3">
    <source>
        <dbReference type="EMBL" id="GIH88527.1"/>
    </source>
</evidence>
<keyword evidence="2" id="KW-1133">Transmembrane helix</keyword>
<accession>A0A8J3S9G1</accession>
<comment type="caution">
    <text evidence="3">The sequence shown here is derived from an EMBL/GenBank/DDBJ whole genome shotgun (WGS) entry which is preliminary data.</text>
</comment>
<reference evidence="3" key="1">
    <citation type="submission" date="2021-01" db="EMBL/GenBank/DDBJ databases">
        <title>Whole genome shotgun sequence of Planobispora rosea NBRC 15558.</title>
        <authorList>
            <person name="Komaki H."/>
            <person name="Tamura T."/>
        </authorList>
    </citation>
    <scope>NUCLEOTIDE SEQUENCE</scope>
    <source>
        <strain evidence="3">NBRC 15558</strain>
    </source>
</reference>
<dbReference type="Proteomes" id="UP000655044">
    <property type="component" value="Unassembled WGS sequence"/>
</dbReference>
<name>A0A8J3S9G1_PLARO</name>
<evidence type="ECO:0000256" key="2">
    <source>
        <dbReference type="SAM" id="Phobius"/>
    </source>
</evidence>
<gene>
    <name evidence="3" type="ORF">Pro02_69350</name>
</gene>
<keyword evidence="4" id="KW-1185">Reference proteome</keyword>